<proteinExistence type="predicted"/>
<dbReference type="Gene3D" id="3.30.1490.20">
    <property type="entry name" value="ATP-grasp fold, A domain"/>
    <property type="match status" value="1"/>
</dbReference>
<dbReference type="AlphaFoldDB" id="A0A3P2AAW0"/>
<dbReference type="RefSeq" id="WP_125239144.1">
    <property type="nucleotide sequence ID" value="NZ_RQYF01000027.1"/>
</dbReference>
<dbReference type="EMBL" id="RQYF01000027">
    <property type="protein sequence ID" value="RRD91370.1"/>
    <property type="molecule type" value="Genomic_DNA"/>
</dbReference>
<sequence>MLSKYNLNRLYFKDTQFANLMTRRIFNVLLIANPYDAFMLEDDGRIDEKIFNEYTSLSLRYPPRFTQVSTCDEALAQLSSISFDLIICMPGTGDNEGFDVARSIKSRYEHIPMVILTPFSHGITKRIANEDLTPFEYVFCWLGNTDLLVSIIKLIEDKMNLEHDVNEVGVQLILLVEDGIRFYSSILPNLYKFILKQSQEFSTEALNAHQRTLRMRGRPKIVLARTYEEATGIYEKYRNNILGVITDVRFPRTERGEKDELAGIKLCAAIRKEDPFVPLIIQSSESDNAAYAAKYDASFIDKNSKKMDVDLRRIVSDNFGFGDFIFRNPDTLEEIARVKNLKELQNILFAVPAESFLYHISRNHVSRWLYSRAMFPVAEFLKPITWNSLQDVDAHRKIIFEAIVKYRKMKNQGVVAVFKRDRFDRYSNFARIGDGSLGGKGRGLAFIDNMVKHHPEFEELENANVAIPKTVVLCTDVFDEFMDTNNLYQVALSDADDDTILRYFLKAKLPDRLVEDFFTFFDVVKSPIAIRSSSLLEDSHYQPFAGIYNTYMIPYLDDKYEMLRMLGDAIKGVYASVYFHDSKAYMQATSNVIDQEKMAVILQEVAGNYYGDRYYPSMSGVARSLNYYPIGDEKAEEGTVNLALGLGKYIVDGGMTLRFSPYHPTQVLQTSEMEIALKETQTRFYALDLRNAGHDFSIDDGFNLLKLHVKEAEKDGALKYIASTYDPYDQIIRDGLYPGGRKVITFANILQHDVFPLARILQLVLKYGQQEMRRPVEIEFAATLNREKDKSGTFYLLQIRPIVDSKEMLDEDLSLISDDRILLRSNNSLGHGIMNEMQDVVYVKTDDYSASHNQEIAWEIEKLNQKFLDEGKNYVLVGPGRWGSSDTWLGIPVKWPHISAARIIVEAGLTNYRIDPSQGTHFFQNLTSFGVGYFTINAFMNDGVYNQDFLNTQPAVYETKYLRHVRFEHPLIVKMDGKKKQGVVLMPEQPLFPIIEKQ</sequence>
<dbReference type="PANTHER" id="PTHR43615">
    <property type="entry name" value="PHOSPHOENOLPYRUVATE SYNTHASE-RELATED"/>
    <property type="match status" value="1"/>
</dbReference>
<dbReference type="SUPFAM" id="SSF52172">
    <property type="entry name" value="CheY-like"/>
    <property type="match status" value="1"/>
</dbReference>
<gene>
    <name evidence="2" type="ORF">EII33_07320</name>
</gene>
<protein>
    <submittedName>
        <fullName evidence="2">Phosphoenolpyruvate synthase</fullName>
    </submittedName>
</protein>
<comment type="caution">
    <text evidence="2">The sequence shown here is derived from an EMBL/GenBank/DDBJ whole genome shotgun (WGS) entry which is preliminary data.</text>
</comment>
<dbReference type="CDD" id="cd00156">
    <property type="entry name" value="REC"/>
    <property type="match status" value="1"/>
</dbReference>
<dbReference type="InterPro" id="IPR051549">
    <property type="entry name" value="PEP_Utilizing_Enz"/>
</dbReference>
<feature type="domain" description="Pyruvate phosphate dikinase AMP/ATP-binding" evidence="1">
    <location>
        <begin position="436"/>
        <end position="807"/>
    </location>
</feature>
<reference evidence="2 3" key="1">
    <citation type="submission" date="2018-11" db="EMBL/GenBank/DDBJ databases">
        <title>Genomes From Bacteria Associated with the Canine Oral Cavity: a Test Case for Automated Genome-Based Taxonomic Assignment.</title>
        <authorList>
            <person name="Coil D.A."/>
            <person name="Jospin G."/>
            <person name="Darling A.E."/>
            <person name="Wallis C."/>
            <person name="Davis I.J."/>
            <person name="Harris S."/>
            <person name="Eisen J.A."/>
            <person name="Holcombe L.J."/>
            <person name="O'Flynn C."/>
        </authorList>
    </citation>
    <scope>NUCLEOTIDE SEQUENCE [LARGE SCALE GENOMIC DNA]</scope>
    <source>
        <strain evidence="2 3">OH1047_COT-310</strain>
    </source>
</reference>
<dbReference type="PANTHER" id="PTHR43615:SF1">
    <property type="entry name" value="PPDK_N DOMAIN-CONTAINING PROTEIN"/>
    <property type="match status" value="1"/>
</dbReference>
<dbReference type="GO" id="GO:0016301">
    <property type="term" value="F:kinase activity"/>
    <property type="evidence" value="ECO:0007669"/>
    <property type="project" value="InterPro"/>
</dbReference>
<dbReference type="GO" id="GO:0005524">
    <property type="term" value="F:ATP binding"/>
    <property type="evidence" value="ECO:0007669"/>
    <property type="project" value="InterPro"/>
</dbReference>
<dbReference type="Proteomes" id="UP000279562">
    <property type="component" value="Unassembled WGS sequence"/>
</dbReference>
<dbReference type="Gene3D" id="3.40.50.2300">
    <property type="match status" value="1"/>
</dbReference>
<dbReference type="InterPro" id="IPR013815">
    <property type="entry name" value="ATP_grasp_subdomain_1"/>
</dbReference>
<dbReference type="InterPro" id="IPR002192">
    <property type="entry name" value="PPDK_AMP/ATP-bd"/>
</dbReference>
<keyword evidence="3" id="KW-1185">Reference proteome</keyword>
<name>A0A3P2AAW0_9BACE</name>
<organism evidence="2 3">
    <name type="scientific">Prevotella heparinolytica</name>
    <dbReference type="NCBI Taxonomy" id="28113"/>
    <lineage>
        <taxon>Bacteria</taxon>
        <taxon>Pseudomonadati</taxon>
        <taxon>Bacteroidota</taxon>
        <taxon>Bacteroidia</taxon>
        <taxon>Bacteroidales</taxon>
        <taxon>Bacteroidaceae</taxon>
        <taxon>Bacteroides</taxon>
    </lineage>
</organism>
<dbReference type="SUPFAM" id="SSF56059">
    <property type="entry name" value="Glutathione synthetase ATP-binding domain-like"/>
    <property type="match status" value="1"/>
</dbReference>
<dbReference type="Pfam" id="PF01326">
    <property type="entry name" value="PPDK_N"/>
    <property type="match status" value="1"/>
</dbReference>
<keyword evidence="2" id="KW-0670">Pyruvate</keyword>
<dbReference type="InterPro" id="IPR011006">
    <property type="entry name" value="CheY-like_superfamily"/>
</dbReference>
<evidence type="ECO:0000313" key="2">
    <source>
        <dbReference type="EMBL" id="RRD91370.1"/>
    </source>
</evidence>
<evidence type="ECO:0000259" key="1">
    <source>
        <dbReference type="Pfam" id="PF01326"/>
    </source>
</evidence>
<accession>A0A3P2AAW0</accession>
<evidence type="ECO:0000313" key="3">
    <source>
        <dbReference type="Proteomes" id="UP000279562"/>
    </source>
</evidence>